<dbReference type="CDD" id="cd01189">
    <property type="entry name" value="INT_ICEBs1_C_like"/>
    <property type="match status" value="1"/>
</dbReference>
<dbReference type="EMBL" id="JACHHI010000004">
    <property type="protein sequence ID" value="MBB6478004.1"/>
    <property type="molecule type" value="Genomic_DNA"/>
</dbReference>
<keyword evidence="2 4" id="KW-0238">DNA-binding</keyword>
<dbReference type="GO" id="GO:0003677">
    <property type="term" value="F:DNA binding"/>
    <property type="evidence" value="ECO:0007669"/>
    <property type="project" value="UniProtKB-UniRule"/>
</dbReference>
<organism evidence="7 8">
    <name type="scientific">Negativicoccus succinicivorans</name>
    <dbReference type="NCBI Taxonomy" id="620903"/>
    <lineage>
        <taxon>Bacteria</taxon>
        <taxon>Bacillati</taxon>
        <taxon>Bacillota</taxon>
        <taxon>Negativicutes</taxon>
        <taxon>Veillonellales</taxon>
        <taxon>Veillonellaceae</taxon>
        <taxon>Negativicoccus</taxon>
    </lineage>
</organism>
<dbReference type="PANTHER" id="PTHR30349">
    <property type="entry name" value="PHAGE INTEGRASE-RELATED"/>
    <property type="match status" value="1"/>
</dbReference>
<comment type="caution">
    <text evidence="7">The sequence shown here is derived from an EMBL/GenBank/DDBJ whole genome shotgun (WGS) entry which is preliminary data.</text>
</comment>
<dbReference type="InterPro" id="IPR010998">
    <property type="entry name" value="Integrase_recombinase_N"/>
</dbReference>
<evidence type="ECO:0000313" key="7">
    <source>
        <dbReference type="EMBL" id="MBB6478004.1"/>
    </source>
</evidence>
<dbReference type="InterPro" id="IPR013762">
    <property type="entry name" value="Integrase-like_cat_sf"/>
</dbReference>
<protein>
    <submittedName>
        <fullName evidence="7">Integrase</fullName>
    </submittedName>
</protein>
<keyword evidence="3" id="KW-0233">DNA recombination</keyword>
<dbReference type="Pfam" id="PF00589">
    <property type="entry name" value="Phage_integrase"/>
    <property type="match status" value="1"/>
</dbReference>
<evidence type="ECO:0000259" key="5">
    <source>
        <dbReference type="PROSITE" id="PS51898"/>
    </source>
</evidence>
<dbReference type="SUPFAM" id="SSF56349">
    <property type="entry name" value="DNA breaking-rejoining enzymes"/>
    <property type="match status" value="1"/>
</dbReference>
<proteinExistence type="inferred from homology"/>
<dbReference type="InterPro" id="IPR050090">
    <property type="entry name" value="Tyrosine_recombinase_XerCD"/>
</dbReference>
<dbReference type="InterPro" id="IPR044068">
    <property type="entry name" value="CB"/>
</dbReference>
<dbReference type="GO" id="GO:0006310">
    <property type="term" value="P:DNA recombination"/>
    <property type="evidence" value="ECO:0007669"/>
    <property type="project" value="UniProtKB-KW"/>
</dbReference>
<accession>A0A841QZC7</accession>
<dbReference type="Gene3D" id="1.10.150.130">
    <property type="match status" value="1"/>
</dbReference>
<dbReference type="AlphaFoldDB" id="A0A841QZC7"/>
<dbReference type="InterPro" id="IPR002104">
    <property type="entry name" value="Integrase_catalytic"/>
</dbReference>
<feature type="domain" description="Tyr recombinase" evidence="5">
    <location>
        <begin position="178"/>
        <end position="376"/>
    </location>
</feature>
<name>A0A841QZC7_9FIRM</name>
<dbReference type="GeneID" id="93486323"/>
<evidence type="ECO:0000256" key="1">
    <source>
        <dbReference type="ARBA" id="ARBA00008857"/>
    </source>
</evidence>
<dbReference type="PANTHER" id="PTHR30349:SF64">
    <property type="entry name" value="PROPHAGE INTEGRASE INTD-RELATED"/>
    <property type="match status" value="1"/>
</dbReference>
<dbReference type="PROSITE" id="PS51898">
    <property type="entry name" value="TYR_RECOMBINASE"/>
    <property type="match status" value="1"/>
</dbReference>
<evidence type="ECO:0000259" key="6">
    <source>
        <dbReference type="PROSITE" id="PS51900"/>
    </source>
</evidence>
<sequence>MWIEEQTLQDGTAAYRYCERYVDPNTGKRRKTSVTLPTCSRPAIKHATAMLAAKINAKLSDTSYTRVTFEQAAREYEKYRAPALKISTRRNINGIINRLIRMLPPDVLVSEIKLPMIQQGINDLQGRGLKRAYIAKHADTFRSIIRFARKMGYVKDIAYLEDIEVQRQPNTPEDAAKQKYKFLDADQLKAVLDELKSMHYRMGMAIEFMSLTGLRFGELAALRVQDYDREGAKININGTILPFLPNGHPKQRGTPKTSASYRDVALDSRAVTIIEYFIADNTRLYRWWKGYENYGYIFTTARGTPFSLREANRYLQKISCADNLSTHVFRHTHVSLLLAAGVPIKAVMERVGHSSMKTTMEIYTHVTKTQKEVVINAIEKIRAGM</sequence>
<evidence type="ECO:0000256" key="4">
    <source>
        <dbReference type="PROSITE-ProRule" id="PRU01248"/>
    </source>
</evidence>
<keyword evidence="8" id="KW-1185">Reference proteome</keyword>
<dbReference type="Proteomes" id="UP000591941">
    <property type="component" value="Unassembled WGS sequence"/>
</dbReference>
<evidence type="ECO:0000256" key="2">
    <source>
        <dbReference type="ARBA" id="ARBA00023125"/>
    </source>
</evidence>
<evidence type="ECO:0000256" key="3">
    <source>
        <dbReference type="ARBA" id="ARBA00023172"/>
    </source>
</evidence>
<dbReference type="GO" id="GO:0015074">
    <property type="term" value="P:DNA integration"/>
    <property type="evidence" value="ECO:0007669"/>
    <property type="project" value="InterPro"/>
</dbReference>
<gene>
    <name evidence="7" type="ORF">HNR45_001057</name>
</gene>
<dbReference type="InterPro" id="IPR011010">
    <property type="entry name" value="DNA_brk_join_enz"/>
</dbReference>
<dbReference type="RefSeq" id="WP_159822257.1">
    <property type="nucleotide sequence ID" value="NZ_CABWNB010000001.1"/>
</dbReference>
<reference evidence="7 8" key="1">
    <citation type="submission" date="2020-08" db="EMBL/GenBank/DDBJ databases">
        <title>Genomic Encyclopedia of Type Strains, Phase IV (KMG-IV): sequencing the most valuable type-strain genomes for metagenomic binning, comparative biology and taxonomic classification.</title>
        <authorList>
            <person name="Goeker M."/>
        </authorList>
    </citation>
    <scope>NUCLEOTIDE SEQUENCE [LARGE SCALE GENOMIC DNA]</scope>
    <source>
        <strain evidence="7 8">DSM 21255</strain>
    </source>
</reference>
<comment type="similarity">
    <text evidence="1">Belongs to the 'phage' integrase family.</text>
</comment>
<feature type="domain" description="Core-binding (CB)" evidence="6">
    <location>
        <begin position="67"/>
        <end position="149"/>
    </location>
</feature>
<dbReference type="PROSITE" id="PS51900">
    <property type="entry name" value="CB"/>
    <property type="match status" value="1"/>
</dbReference>
<dbReference type="OrthoDB" id="9803188at2"/>
<dbReference type="Gene3D" id="1.10.443.10">
    <property type="entry name" value="Intergrase catalytic core"/>
    <property type="match status" value="1"/>
</dbReference>
<evidence type="ECO:0000313" key="8">
    <source>
        <dbReference type="Proteomes" id="UP000591941"/>
    </source>
</evidence>